<name>U7QSA4_9CYAN</name>
<reference evidence="2 3" key="1">
    <citation type="journal article" date="2013" name="Front. Microbiol.">
        <title>Comparative genomic analyses of the cyanobacterium, Lyngbya aestuarii BL J, a powerful hydrogen producer.</title>
        <authorList>
            <person name="Kothari A."/>
            <person name="Vaughn M."/>
            <person name="Garcia-Pichel F."/>
        </authorList>
    </citation>
    <scope>NUCLEOTIDE SEQUENCE [LARGE SCALE GENOMIC DNA]</scope>
    <source>
        <strain evidence="2 3">BL J</strain>
    </source>
</reference>
<dbReference type="InterPro" id="IPR000182">
    <property type="entry name" value="GNAT_dom"/>
</dbReference>
<keyword evidence="3" id="KW-1185">Reference proteome</keyword>
<dbReference type="InterPro" id="IPR053144">
    <property type="entry name" value="Acetyltransferase_Butenolide"/>
</dbReference>
<dbReference type="PANTHER" id="PTHR43233:SF1">
    <property type="entry name" value="FAMILY N-ACETYLTRANSFERASE, PUTATIVE (AFU_ORTHOLOGUE AFUA_6G03350)-RELATED"/>
    <property type="match status" value="1"/>
</dbReference>
<dbReference type="SUPFAM" id="SSF55729">
    <property type="entry name" value="Acyl-CoA N-acyltransferases (Nat)"/>
    <property type="match status" value="1"/>
</dbReference>
<feature type="domain" description="N-acetyltransferase" evidence="1">
    <location>
        <begin position="4"/>
        <end position="145"/>
    </location>
</feature>
<organism evidence="2 3">
    <name type="scientific">Lyngbya aestuarii BL J</name>
    <dbReference type="NCBI Taxonomy" id="1348334"/>
    <lineage>
        <taxon>Bacteria</taxon>
        <taxon>Bacillati</taxon>
        <taxon>Cyanobacteriota</taxon>
        <taxon>Cyanophyceae</taxon>
        <taxon>Oscillatoriophycideae</taxon>
        <taxon>Oscillatoriales</taxon>
        <taxon>Microcoleaceae</taxon>
        <taxon>Lyngbya</taxon>
    </lineage>
</organism>
<dbReference type="Pfam" id="PF00583">
    <property type="entry name" value="Acetyltransf_1"/>
    <property type="match status" value="1"/>
</dbReference>
<keyword evidence="2" id="KW-0808">Transferase</keyword>
<dbReference type="PANTHER" id="PTHR43233">
    <property type="entry name" value="FAMILY N-ACETYLTRANSFERASE, PUTATIVE (AFU_ORTHOLOGUE AFUA_6G03350)-RELATED"/>
    <property type="match status" value="1"/>
</dbReference>
<dbReference type="PROSITE" id="PS51186">
    <property type="entry name" value="GNAT"/>
    <property type="match status" value="1"/>
</dbReference>
<evidence type="ECO:0000313" key="3">
    <source>
        <dbReference type="Proteomes" id="UP000017127"/>
    </source>
</evidence>
<sequence length="145" mass="16747">MNIEFISQLNQSQVQDLVRLYQSTWWGQGRTTEDVNKMLQHSDLIIGINHPDHQKLIGFARVLTDYVYRAVIWDVIVDSTYQKQGLGQTLIQSLLDHPQLQSIEAFLLVCLPETIPFYEKLGFTSDVGELKLMKRVKPTSSYYSL</sequence>
<proteinExistence type="predicted"/>
<dbReference type="CDD" id="cd04301">
    <property type="entry name" value="NAT_SF"/>
    <property type="match status" value="1"/>
</dbReference>
<evidence type="ECO:0000313" key="2">
    <source>
        <dbReference type="EMBL" id="ERT09970.1"/>
    </source>
</evidence>
<protein>
    <submittedName>
        <fullName evidence="2">Acetyltransferase family protein</fullName>
    </submittedName>
</protein>
<dbReference type="Proteomes" id="UP000017127">
    <property type="component" value="Unassembled WGS sequence"/>
</dbReference>
<dbReference type="OrthoDB" id="9775804at2"/>
<evidence type="ECO:0000259" key="1">
    <source>
        <dbReference type="PROSITE" id="PS51186"/>
    </source>
</evidence>
<dbReference type="AlphaFoldDB" id="U7QSA4"/>
<accession>U7QSA4</accession>
<dbReference type="InterPro" id="IPR016181">
    <property type="entry name" value="Acyl_CoA_acyltransferase"/>
</dbReference>
<dbReference type="PATRIC" id="fig|1348334.3.peg.154"/>
<comment type="caution">
    <text evidence="2">The sequence shown here is derived from an EMBL/GenBank/DDBJ whole genome shotgun (WGS) entry which is preliminary data.</text>
</comment>
<dbReference type="EMBL" id="AUZM01000001">
    <property type="protein sequence ID" value="ERT09970.1"/>
    <property type="molecule type" value="Genomic_DNA"/>
</dbReference>
<dbReference type="GO" id="GO:0016747">
    <property type="term" value="F:acyltransferase activity, transferring groups other than amino-acyl groups"/>
    <property type="evidence" value="ECO:0007669"/>
    <property type="project" value="InterPro"/>
</dbReference>
<dbReference type="Gene3D" id="3.40.630.30">
    <property type="match status" value="1"/>
</dbReference>
<gene>
    <name evidence="2" type="ORF">M595_0157</name>
</gene>
<dbReference type="RefSeq" id="WP_023064031.1">
    <property type="nucleotide sequence ID" value="NZ_AUZM01000001.1"/>
</dbReference>